<reference evidence="7 8" key="1">
    <citation type="journal article" date="2015" name="Sci. Rep.">
        <title>Genome of the facultative scuticociliatosis pathogen Pseudocohnilembus persalinus provides insight into its virulence through horizontal gene transfer.</title>
        <authorList>
            <person name="Xiong J."/>
            <person name="Wang G."/>
            <person name="Cheng J."/>
            <person name="Tian M."/>
            <person name="Pan X."/>
            <person name="Warren A."/>
            <person name="Jiang C."/>
            <person name="Yuan D."/>
            <person name="Miao W."/>
        </authorList>
    </citation>
    <scope>NUCLEOTIDE SEQUENCE [LARGE SCALE GENOMIC DNA]</scope>
    <source>
        <strain evidence="7">36N120E</strain>
    </source>
</reference>
<dbReference type="InterPro" id="IPR012677">
    <property type="entry name" value="Nucleotide-bd_a/b_plait_sf"/>
</dbReference>
<feature type="domain" description="C2H2-type" evidence="6">
    <location>
        <begin position="393"/>
        <end position="421"/>
    </location>
</feature>
<dbReference type="GO" id="GO:0008270">
    <property type="term" value="F:zinc ion binding"/>
    <property type="evidence" value="ECO:0007669"/>
    <property type="project" value="UniProtKB-KW"/>
</dbReference>
<keyword evidence="3" id="KW-0175">Coiled coil</keyword>
<name>A0A0V0QCL7_PSEPJ</name>
<evidence type="ECO:0000256" key="4">
    <source>
        <dbReference type="SAM" id="MobiDB-lite"/>
    </source>
</evidence>
<organism evidence="7 8">
    <name type="scientific">Pseudocohnilembus persalinus</name>
    <name type="common">Ciliate</name>
    <dbReference type="NCBI Taxonomy" id="266149"/>
    <lineage>
        <taxon>Eukaryota</taxon>
        <taxon>Sar</taxon>
        <taxon>Alveolata</taxon>
        <taxon>Ciliophora</taxon>
        <taxon>Intramacronucleata</taxon>
        <taxon>Oligohymenophorea</taxon>
        <taxon>Scuticociliatia</taxon>
        <taxon>Philasterida</taxon>
        <taxon>Pseudocohnilembidae</taxon>
        <taxon>Pseudocohnilembus</taxon>
    </lineage>
</organism>
<dbReference type="Gene3D" id="3.30.70.330">
    <property type="match status" value="1"/>
</dbReference>
<comment type="caution">
    <text evidence="7">The sequence shown here is derived from an EMBL/GenBank/DDBJ whole genome shotgun (WGS) entry which is preliminary data.</text>
</comment>
<dbReference type="PANTHER" id="PTHR13165:SF0">
    <property type="entry name" value="SERRATE RNA EFFECTOR MOLECULE HOMOLOG"/>
    <property type="match status" value="1"/>
</dbReference>
<dbReference type="PROSITE" id="PS50157">
    <property type="entry name" value="ZINC_FINGER_C2H2_2"/>
    <property type="match status" value="1"/>
</dbReference>
<dbReference type="EMBL" id="LDAU01000202">
    <property type="protein sequence ID" value="KRW99965.1"/>
    <property type="molecule type" value="Genomic_DNA"/>
</dbReference>
<protein>
    <recommendedName>
        <fullName evidence="9">C2H2-type domain-containing protein</fullName>
    </recommendedName>
</protein>
<evidence type="ECO:0000259" key="6">
    <source>
        <dbReference type="PROSITE" id="PS50157"/>
    </source>
</evidence>
<evidence type="ECO:0000313" key="8">
    <source>
        <dbReference type="Proteomes" id="UP000054937"/>
    </source>
</evidence>
<keyword evidence="2" id="KW-0694">RNA-binding</keyword>
<keyword evidence="8" id="KW-1185">Reference proteome</keyword>
<dbReference type="SMART" id="SM00360">
    <property type="entry name" value="RRM"/>
    <property type="match status" value="1"/>
</dbReference>
<dbReference type="InParanoid" id="A0A0V0QCL7"/>
<evidence type="ECO:0000259" key="5">
    <source>
        <dbReference type="PROSITE" id="PS50102"/>
    </source>
</evidence>
<dbReference type="InterPro" id="IPR035979">
    <property type="entry name" value="RBD_domain_sf"/>
</dbReference>
<dbReference type="PROSITE" id="PS50102">
    <property type="entry name" value="RRM"/>
    <property type="match status" value="1"/>
</dbReference>
<feature type="region of interest" description="Disordered" evidence="4">
    <location>
        <begin position="1"/>
        <end position="25"/>
    </location>
</feature>
<dbReference type="GO" id="GO:0016604">
    <property type="term" value="C:nuclear body"/>
    <property type="evidence" value="ECO:0007669"/>
    <property type="project" value="TreeGrafter"/>
</dbReference>
<dbReference type="InterPro" id="IPR021933">
    <property type="entry name" value="SERRATE/Ars2_N"/>
</dbReference>
<dbReference type="InterPro" id="IPR025239">
    <property type="entry name" value="DUF4187"/>
</dbReference>
<dbReference type="InterPro" id="IPR013087">
    <property type="entry name" value="Znf_C2H2_type"/>
</dbReference>
<dbReference type="Proteomes" id="UP000054937">
    <property type="component" value="Unassembled WGS sequence"/>
</dbReference>
<keyword evidence="1" id="KW-0862">Zinc</keyword>
<evidence type="ECO:0000256" key="1">
    <source>
        <dbReference type="PROSITE-ProRule" id="PRU00042"/>
    </source>
</evidence>
<evidence type="ECO:0008006" key="9">
    <source>
        <dbReference type="Google" id="ProtNLM"/>
    </source>
</evidence>
<gene>
    <name evidence="7" type="ORF">PPERSA_12641</name>
</gene>
<dbReference type="OMA" id="MANNHKI"/>
<feature type="coiled-coil region" evidence="3">
    <location>
        <begin position="86"/>
        <end position="120"/>
    </location>
</feature>
<dbReference type="Pfam" id="PF12066">
    <property type="entry name" value="SERRATE_Ars2_N"/>
    <property type="match status" value="1"/>
</dbReference>
<proteinExistence type="predicted"/>
<dbReference type="SMART" id="SM01173">
    <property type="entry name" value="DUF4187"/>
    <property type="match status" value="1"/>
</dbReference>
<evidence type="ECO:0000256" key="3">
    <source>
        <dbReference type="SAM" id="Coils"/>
    </source>
</evidence>
<evidence type="ECO:0000256" key="2">
    <source>
        <dbReference type="PROSITE-ProRule" id="PRU00176"/>
    </source>
</evidence>
<evidence type="ECO:0000313" key="7">
    <source>
        <dbReference type="EMBL" id="KRW99965.1"/>
    </source>
</evidence>
<accession>A0A0V0QCL7</accession>
<keyword evidence="1" id="KW-0863">Zinc-finger</keyword>
<dbReference type="SUPFAM" id="SSF54928">
    <property type="entry name" value="RNA-binding domain, RBD"/>
    <property type="match status" value="1"/>
</dbReference>
<dbReference type="InterPro" id="IPR039727">
    <property type="entry name" value="SE/Ars2"/>
</dbReference>
<dbReference type="InterPro" id="IPR000504">
    <property type="entry name" value="RRM_dom"/>
</dbReference>
<feature type="domain" description="RRM" evidence="5">
    <location>
        <begin position="147"/>
        <end position="225"/>
    </location>
</feature>
<dbReference type="AlphaFoldDB" id="A0A0V0QCL7"/>
<dbReference type="PROSITE" id="PS00028">
    <property type="entry name" value="ZINC_FINGER_C2H2_1"/>
    <property type="match status" value="1"/>
</dbReference>
<dbReference type="OrthoDB" id="342064at2759"/>
<sequence length="494" mass="58281">MNKAGSRKTTSRSPIRKNKSGHPGKVRYIVPQLDGELVSYRQFMERQNEAWFQEKYDPIQQARFTKEKREEALFNSEDFFNNLKEHKFDDIKLDLLESELKDLKDEDQEELQTFQEMDQQSYHQEVYFKSNIDVTKSPYYGFDADRNTLFIRNISNTLSRFEFKEKLKNLPGFLSLSISDPTKISDNSRFGWVQFKDPESTEQAIGKIQSLMIDDHQFLVQKSQKSGKKLIKIAGKIDSKKALEVTTELIKALDKEKNIKENPLMQELDENLEKKRLDLQILYLRRVHSYCYFCGVQYHDERMLSSKCSVQHLRLCPGEGEQEEEISFDFPTWQTKSVQIAEKKIKEINNKYAGSGEMEEEKNMIDEEKEAEELIRNQFIEKIEKEYNSAQKYPCNLCSKKFIGITYLIKHQETKHPQEFQEKLKESRQEIALQNYCNDPMKLTTIPKKGGGIQNQKSNKKFQQKHKKYRDWDEPTEAPQEIINTANLINYNDI</sequence>
<dbReference type="GO" id="GO:0003723">
    <property type="term" value="F:RNA binding"/>
    <property type="evidence" value="ECO:0007669"/>
    <property type="project" value="UniProtKB-UniRule"/>
</dbReference>
<keyword evidence="1" id="KW-0479">Metal-binding</keyword>
<dbReference type="GO" id="GO:0031053">
    <property type="term" value="P:primary miRNA processing"/>
    <property type="evidence" value="ECO:0007669"/>
    <property type="project" value="TreeGrafter"/>
</dbReference>
<dbReference type="PANTHER" id="PTHR13165">
    <property type="entry name" value="ARSENITE-RESISTANCE PROTEIN 2"/>
    <property type="match status" value="1"/>
</dbReference>
<dbReference type="Pfam" id="PF00076">
    <property type="entry name" value="RRM_1"/>
    <property type="match status" value="1"/>
</dbReference>
<dbReference type="Pfam" id="PF13821">
    <property type="entry name" value="DUF4187"/>
    <property type="match status" value="1"/>
</dbReference>